<dbReference type="Proteomes" id="UP000345637">
    <property type="component" value="Unassembled WGS sequence"/>
</dbReference>
<dbReference type="InterPro" id="IPR013783">
    <property type="entry name" value="Ig-like_fold"/>
</dbReference>
<sequence>MSRPVKMLRGFKRVTLKPGETQTVAFPIEIDALKFWNQKMKYDAEPGKFNVFIGVDSARVKQSEFELL</sequence>
<organism evidence="2 3">
    <name type="scientific">Raoultella planticola</name>
    <name type="common">Klebsiella planticola</name>
    <dbReference type="NCBI Taxonomy" id="575"/>
    <lineage>
        <taxon>Bacteria</taxon>
        <taxon>Pseudomonadati</taxon>
        <taxon>Pseudomonadota</taxon>
        <taxon>Gammaproteobacteria</taxon>
        <taxon>Enterobacterales</taxon>
        <taxon>Enterobacteriaceae</taxon>
        <taxon>Klebsiella/Raoultella group</taxon>
        <taxon>Raoultella</taxon>
    </lineage>
</organism>
<keyword evidence="2" id="KW-0326">Glycosidase</keyword>
<dbReference type="GO" id="GO:0008422">
    <property type="term" value="F:beta-glucosidase activity"/>
    <property type="evidence" value="ECO:0007669"/>
    <property type="project" value="UniProtKB-EC"/>
</dbReference>
<evidence type="ECO:0000313" key="2">
    <source>
        <dbReference type="EMBL" id="VFS57549.1"/>
    </source>
</evidence>
<gene>
    <name evidence="2" type="primary">bglX_5</name>
    <name evidence="2" type="ORF">NCTC12998_00549</name>
</gene>
<dbReference type="Gene3D" id="2.60.40.10">
    <property type="entry name" value="Immunoglobulins"/>
    <property type="match status" value="1"/>
</dbReference>
<proteinExistence type="predicted"/>
<dbReference type="InterPro" id="IPR026891">
    <property type="entry name" value="Fn3-like"/>
</dbReference>
<dbReference type="EMBL" id="CAADJE010000010">
    <property type="protein sequence ID" value="VFS57549.1"/>
    <property type="molecule type" value="Genomic_DNA"/>
</dbReference>
<evidence type="ECO:0000259" key="1">
    <source>
        <dbReference type="SMART" id="SM01217"/>
    </source>
</evidence>
<keyword evidence="2" id="KW-0378">Hydrolase</keyword>
<protein>
    <submittedName>
        <fullName evidence="2">Periplasmic beta-glucosidase</fullName>
        <ecNumber evidence="2">3.2.1.21</ecNumber>
    </submittedName>
</protein>
<name>A0A485AMD5_RAOPL</name>
<feature type="domain" description="Fibronectin type III-like" evidence="1">
    <location>
        <begin position="2"/>
        <end position="57"/>
    </location>
</feature>
<reference evidence="2 3" key="1">
    <citation type="submission" date="2019-03" db="EMBL/GenBank/DDBJ databases">
        <authorList>
            <consortium name="Pathogen Informatics"/>
        </authorList>
    </citation>
    <scope>NUCLEOTIDE SEQUENCE [LARGE SCALE GENOMIC DNA]</scope>
    <source>
        <strain evidence="2 3">NCTC12998</strain>
    </source>
</reference>
<dbReference type="SMART" id="SM01217">
    <property type="entry name" value="Fn3_like"/>
    <property type="match status" value="1"/>
</dbReference>
<accession>A0A485AMD5</accession>
<dbReference type="AlphaFoldDB" id="A0A485AMD5"/>
<dbReference type="EC" id="3.2.1.21" evidence="2"/>
<dbReference type="Pfam" id="PF14310">
    <property type="entry name" value="Fn3-like"/>
    <property type="match status" value="1"/>
</dbReference>
<evidence type="ECO:0000313" key="3">
    <source>
        <dbReference type="Proteomes" id="UP000345637"/>
    </source>
</evidence>